<dbReference type="RefSeq" id="WP_154176203.1">
    <property type="nucleotide sequence ID" value="NZ_WJXZ01000009.1"/>
</dbReference>
<organism evidence="1 2">
    <name type="scientific">Larkinella terrae</name>
    <dbReference type="NCBI Taxonomy" id="2025311"/>
    <lineage>
        <taxon>Bacteria</taxon>
        <taxon>Pseudomonadati</taxon>
        <taxon>Bacteroidota</taxon>
        <taxon>Cytophagia</taxon>
        <taxon>Cytophagales</taxon>
        <taxon>Spirosomataceae</taxon>
        <taxon>Larkinella</taxon>
    </lineage>
</organism>
<sequence length="218" mass="25671">MDLAPLKILFLDVGGVLLTNGWGHESRQKAAKEFGFDYLEMDVLHDFMFNTYEIGRITLDEYLDTVVFNQPRDFTREDFKAFMFAQSLELPDMLQWLIEWKKENRDIRIISINNEGRELNEYRIKKYKLHRCFDAFISSCEVGMRKPDPGIFRLAMGVAQARPEQCLYFDDRFMLVEAARKLGINAMQHQGFESTKTILEKLKNQPINLHEFNGRNEL</sequence>
<dbReference type="NCBIfam" id="TIGR01509">
    <property type="entry name" value="HAD-SF-IA-v3"/>
    <property type="match status" value="1"/>
</dbReference>
<proteinExistence type="predicted"/>
<protein>
    <submittedName>
        <fullName evidence="1">HAD-IA family hydrolase</fullName>
    </submittedName>
</protein>
<dbReference type="InterPro" id="IPR036412">
    <property type="entry name" value="HAD-like_sf"/>
</dbReference>
<dbReference type="PANTHER" id="PTHR43611:SF3">
    <property type="entry name" value="FLAVIN MONONUCLEOTIDE HYDROLASE 1, CHLOROPLATIC"/>
    <property type="match status" value="1"/>
</dbReference>
<accession>A0A7K0EN19</accession>
<dbReference type="PRINTS" id="PR00413">
    <property type="entry name" value="HADHALOGNASE"/>
</dbReference>
<dbReference type="EMBL" id="WJXZ01000009">
    <property type="protein sequence ID" value="MRS62838.1"/>
    <property type="molecule type" value="Genomic_DNA"/>
</dbReference>
<dbReference type="SUPFAM" id="SSF56784">
    <property type="entry name" value="HAD-like"/>
    <property type="match status" value="1"/>
</dbReference>
<keyword evidence="1" id="KW-0378">Hydrolase</keyword>
<evidence type="ECO:0000313" key="1">
    <source>
        <dbReference type="EMBL" id="MRS62838.1"/>
    </source>
</evidence>
<dbReference type="PANTHER" id="PTHR43611">
    <property type="entry name" value="ALPHA-D-GLUCOSE 1-PHOSPHATE PHOSPHATASE"/>
    <property type="match status" value="1"/>
</dbReference>
<dbReference type="OrthoDB" id="9797415at2"/>
<dbReference type="Pfam" id="PF00702">
    <property type="entry name" value="Hydrolase"/>
    <property type="match status" value="1"/>
</dbReference>
<dbReference type="AlphaFoldDB" id="A0A7K0EN19"/>
<reference evidence="1 2" key="1">
    <citation type="journal article" date="2018" name="Antonie Van Leeuwenhoek">
        <title>Larkinella terrae sp. nov., isolated from soil on Jeju Island, South Korea.</title>
        <authorList>
            <person name="Ten L.N."/>
            <person name="Jeon J."/>
            <person name="Park S.J."/>
            <person name="Park S."/>
            <person name="Lee S.Y."/>
            <person name="Kim M.K."/>
            <person name="Jung H.Y."/>
        </authorList>
    </citation>
    <scope>NUCLEOTIDE SEQUENCE [LARGE SCALE GENOMIC DNA]</scope>
    <source>
        <strain evidence="1 2">KCTC 52001</strain>
    </source>
</reference>
<dbReference type="InterPro" id="IPR023214">
    <property type="entry name" value="HAD_sf"/>
</dbReference>
<dbReference type="InterPro" id="IPR006439">
    <property type="entry name" value="HAD-SF_hydro_IA"/>
</dbReference>
<comment type="caution">
    <text evidence="1">The sequence shown here is derived from an EMBL/GenBank/DDBJ whole genome shotgun (WGS) entry which is preliminary data.</text>
</comment>
<dbReference type="SFLD" id="SFLDG01129">
    <property type="entry name" value="C1.5:_HAD__Beta-PGM__Phosphata"/>
    <property type="match status" value="1"/>
</dbReference>
<dbReference type="Gene3D" id="1.10.150.240">
    <property type="entry name" value="Putative phosphatase, domain 2"/>
    <property type="match status" value="1"/>
</dbReference>
<name>A0A7K0EN19_9BACT</name>
<dbReference type="InterPro" id="IPR023198">
    <property type="entry name" value="PGP-like_dom2"/>
</dbReference>
<dbReference type="Proteomes" id="UP000441754">
    <property type="component" value="Unassembled WGS sequence"/>
</dbReference>
<dbReference type="SFLD" id="SFLDS00003">
    <property type="entry name" value="Haloacid_Dehalogenase"/>
    <property type="match status" value="1"/>
</dbReference>
<evidence type="ECO:0000313" key="2">
    <source>
        <dbReference type="Proteomes" id="UP000441754"/>
    </source>
</evidence>
<gene>
    <name evidence="1" type="ORF">GJJ30_16180</name>
</gene>
<dbReference type="GO" id="GO:0016787">
    <property type="term" value="F:hydrolase activity"/>
    <property type="evidence" value="ECO:0007669"/>
    <property type="project" value="UniProtKB-KW"/>
</dbReference>
<keyword evidence="2" id="KW-1185">Reference proteome</keyword>
<dbReference type="Gene3D" id="3.40.50.1000">
    <property type="entry name" value="HAD superfamily/HAD-like"/>
    <property type="match status" value="1"/>
</dbReference>